<comment type="subcellular location">
    <subcellularLocation>
        <location evidence="1">Cell membrane</location>
        <topology evidence="1">Multi-pass membrane protein</topology>
    </subcellularLocation>
</comment>
<evidence type="ECO:0000256" key="4">
    <source>
        <dbReference type="ARBA" id="ARBA00022448"/>
    </source>
</evidence>
<evidence type="ECO:0000256" key="1">
    <source>
        <dbReference type="ARBA" id="ARBA00004651"/>
    </source>
</evidence>
<comment type="similarity">
    <text evidence="2">Belongs to the multi antimicrobial extrusion (MATE) (TC 2.A.66.1) family. MepA subfamily.</text>
</comment>
<dbReference type="InterPro" id="IPR051327">
    <property type="entry name" value="MATE_MepA_subfamily"/>
</dbReference>
<dbReference type="Pfam" id="PF01554">
    <property type="entry name" value="MatE"/>
    <property type="match status" value="2"/>
</dbReference>
<evidence type="ECO:0000256" key="10">
    <source>
        <dbReference type="SAM" id="Phobius"/>
    </source>
</evidence>
<evidence type="ECO:0000256" key="3">
    <source>
        <dbReference type="ARBA" id="ARBA00022106"/>
    </source>
</evidence>
<evidence type="ECO:0000256" key="9">
    <source>
        <dbReference type="ARBA" id="ARBA00023251"/>
    </source>
</evidence>
<keyword evidence="5" id="KW-1003">Cell membrane</keyword>
<feature type="transmembrane region" description="Helical" evidence="10">
    <location>
        <begin position="92"/>
        <end position="114"/>
    </location>
</feature>
<feature type="transmembrane region" description="Helical" evidence="10">
    <location>
        <begin position="134"/>
        <end position="158"/>
    </location>
</feature>
<feature type="transmembrane region" description="Helical" evidence="10">
    <location>
        <begin position="316"/>
        <end position="335"/>
    </location>
</feature>
<evidence type="ECO:0000256" key="2">
    <source>
        <dbReference type="ARBA" id="ARBA00008417"/>
    </source>
</evidence>
<keyword evidence="6 10" id="KW-0812">Transmembrane</keyword>
<feature type="transmembrane region" description="Helical" evidence="10">
    <location>
        <begin position="268"/>
        <end position="289"/>
    </location>
</feature>
<gene>
    <name evidence="11" type="ORF">H6A19_08925</name>
</gene>
<evidence type="ECO:0000313" key="11">
    <source>
        <dbReference type="EMBL" id="MBM6819457.1"/>
    </source>
</evidence>
<feature type="transmembrane region" description="Helical" evidence="10">
    <location>
        <begin position="414"/>
        <end position="434"/>
    </location>
</feature>
<keyword evidence="4" id="KW-0813">Transport</keyword>
<accession>A0ABS2FHE8</accession>
<dbReference type="CDD" id="cd13143">
    <property type="entry name" value="MATE_MepA_like"/>
    <property type="match status" value="1"/>
</dbReference>
<dbReference type="EMBL" id="JACJLL010000047">
    <property type="protein sequence ID" value="MBM6819457.1"/>
    <property type="molecule type" value="Genomic_DNA"/>
</dbReference>
<proteinExistence type="inferred from homology"/>
<feature type="transmembrane region" description="Helical" evidence="10">
    <location>
        <begin position="355"/>
        <end position="377"/>
    </location>
</feature>
<feature type="transmembrane region" description="Helical" evidence="10">
    <location>
        <begin position="192"/>
        <end position="214"/>
    </location>
</feature>
<evidence type="ECO:0000313" key="12">
    <source>
        <dbReference type="Proteomes" id="UP000767334"/>
    </source>
</evidence>
<dbReference type="PANTHER" id="PTHR43823:SF3">
    <property type="entry name" value="MULTIDRUG EXPORT PROTEIN MEPA"/>
    <property type="match status" value="1"/>
</dbReference>
<dbReference type="NCBIfam" id="TIGR00797">
    <property type="entry name" value="matE"/>
    <property type="match status" value="1"/>
</dbReference>
<dbReference type="RefSeq" id="WP_204572287.1">
    <property type="nucleotide sequence ID" value="NZ_JACJLL010000047.1"/>
</dbReference>
<dbReference type="InterPro" id="IPR048279">
    <property type="entry name" value="MdtK-like"/>
</dbReference>
<keyword evidence="8 10" id="KW-0472">Membrane</keyword>
<feature type="transmembrane region" description="Helical" evidence="10">
    <location>
        <begin position="384"/>
        <end position="408"/>
    </location>
</feature>
<evidence type="ECO:0000256" key="8">
    <source>
        <dbReference type="ARBA" id="ARBA00023136"/>
    </source>
</evidence>
<reference evidence="11 12" key="1">
    <citation type="journal article" date="2021" name="Sci. Rep.">
        <title>The distribution of antibiotic resistance genes in chicken gut microbiota commensals.</title>
        <authorList>
            <person name="Juricova H."/>
            <person name="Matiasovicova J."/>
            <person name="Kubasova T."/>
            <person name="Cejkova D."/>
            <person name="Rychlik I."/>
        </authorList>
    </citation>
    <scope>NUCLEOTIDE SEQUENCE [LARGE SCALE GENOMIC DNA]</scope>
    <source>
        <strain evidence="11 12">An435</strain>
    </source>
</reference>
<dbReference type="InterPro" id="IPR002528">
    <property type="entry name" value="MATE_fam"/>
</dbReference>
<name>A0ABS2FHE8_9CLOT</name>
<dbReference type="Proteomes" id="UP000767334">
    <property type="component" value="Unassembled WGS sequence"/>
</dbReference>
<dbReference type="PANTHER" id="PTHR43823">
    <property type="entry name" value="SPORULATION PROTEIN YKVU"/>
    <property type="match status" value="1"/>
</dbReference>
<sequence length="443" mass="48357">MNIQLSDNFNYSKLIKFTLPTIFMMIFTSIYGVVDGLFVSNVVGSDAFAAVNLVMPVIMICGTFGFMIGTGGGALVSKIIGEGNTKKAKETFSMLIYLLIIIGLIIAVIGFIFIKPISKALGAEGAILEYCVMYGRILLISLVAFLLQNAFQSFLVVAEKPTMGLVISIFAGITNIVLDFLLIMILDMGVVGAGLATCISQIVGGFVPLIYFMMKNKSPLRLGKTKLDFNAIGQSCLNGSSEMFTNLSMSIVNMLYNLQLMKYAGAEGVVAYGVIMYVSFIFNGVYIGYSMGITPVVGYHYGADNKDELKSLLKKSFVLILIASLVLTGLAQSFSEILAKIFVSYDIDLLHLITNAIRIFSLSYLISGFNVFASAFFTGLNNGVVSGVIAFLRTFVFQIIMIFVLPLLFNVNGLWMAVIFAEVLALCVSFICFIKNKTKYEYI</sequence>
<keyword evidence="7 10" id="KW-1133">Transmembrane helix</keyword>
<protein>
    <recommendedName>
        <fullName evidence="3">Multidrug export protein MepA</fullName>
    </recommendedName>
</protein>
<keyword evidence="9" id="KW-0046">Antibiotic resistance</keyword>
<feature type="transmembrane region" description="Helical" evidence="10">
    <location>
        <begin position="54"/>
        <end position="80"/>
    </location>
</feature>
<keyword evidence="12" id="KW-1185">Reference proteome</keyword>
<feature type="transmembrane region" description="Helical" evidence="10">
    <location>
        <begin position="165"/>
        <end position="186"/>
    </location>
</feature>
<comment type="caution">
    <text evidence="11">The sequence shown here is derived from an EMBL/GenBank/DDBJ whole genome shotgun (WGS) entry which is preliminary data.</text>
</comment>
<evidence type="ECO:0000256" key="7">
    <source>
        <dbReference type="ARBA" id="ARBA00022989"/>
    </source>
</evidence>
<evidence type="ECO:0000256" key="5">
    <source>
        <dbReference type="ARBA" id="ARBA00022475"/>
    </source>
</evidence>
<organism evidence="11 12">
    <name type="scientific">Clostridium saudiense</name>
    <dbReference type="NCBI Taxonomy" id="1414720"/>
    <lineage>
        <taxon>Bacteria</taxon>
        <taxon>Bacillati</taxon>
        <taxon>Bacillota</taxon>
        <taxon>Clostridia</taxon>
        <taxon>Eubacteriales</taxon>
        <taxon>Clostridiaceae</taxon>
        <taxon>Clostridium</taxon>
    </lineage>
</organism>
<dbReference type="PIRSF" id="PIRSF006603">
    <property type="entry name" value="DinF"/>
    <property type="match status" value="1"/>
</dbReference>
<dbReference type="InterPro" id="IPR045070">
    <property type="entry name" value="MATE_MepA-like"/>
</dbReference>
<evidence type="ECO:0000256" key="6">
    <source>
        <dbReference type="ARBA" id="ARBA00022692"/>
    </source>
</evidence>
<feature type="transmembrane region" description="Helical" evidence="10">
    <location>
        <begin position="14"/>
        <end position="34"/>
    </location>
</feature>